<dbReference type="InterPro" id="IPR005467">
    <property type="entry name" value="His_kinase_dom"/>
</dbReference>
<dbReference type="EMBL" id="FWWU01000009">
    <property type="protein sequence ID" value="SMB92887.1"/>
    <property type="molecule type" value="Genomic_DNA"/>
</dbReference>
<dbReference type="PRINTS" id="PR00344">
    <property type="entry name" value="BCTRLSENSOR"/>
</dbReference>
<evidence type="ECO:0000256" key="7">
    <source>
        <dbReference type="ARBA" id="ARBA00022692"/>
    </source>
</evidence>
<dbReference type="PROSITE" id="PS50109">
    <property type="entry name" value="HIS_KIN"/>
    <property type="match status" value="1"/>
</dbReference>
<keyword evidence="5" id="KW-0597">Phosphoprotein</keyword>
<accession>A0A1W1VHN1</accession>
<dbReference type="PANTHER" id="PTHR45436:SF5">
    <property type="entry name" value="SENSOR HISTIDINE KINASE TRCS"/>
    <property type="match status" value="1"/>
</dbReference>
<reference evidence="13 14" key="1">
    <citation type="submission" date="2017-04" db="EMBL/GenBank/DDBJ databases">
        <authorList>
            <person name="Afonso C.L."/>
            <person name="Miller P.J."/>
            <person name="Scott M.A."/>
            <person name="Spackman E."/>
            <person name="Goraichik I."/>
            <person name="Dimitrov K.M."/>
            <person name="Suarez D.L."/>
            <person name="Swayne D.E."/>
        </authorList>
    </citation>
    <scope>NUCLEOTIDE SEQUENCE [LARGE SCALE GENOMIC DNA]</scope>
    <source>
        <strain evidence="13 14">KR-140</strain>
    </source>
</reference>
<gene>
    <name evidence="13" type="ORF">SAMN00790413_01756</name>
</gene>
<protein>
    <recommendedName>
        <fullName evidence="3">histidine kinase</fullName>
        <ecNumber evidence="3">2.7.13.3</ecNumber>
    </recommendedName>
</protein>
<dbReference type="InterPro" id="IPR004358">
    <property type="entry name" value="Sig_transdc_His_kin-like_C"/>
</dbReference>
<evidence type="ECO:0000256" key="6">
    <source>
        <dbReference type="ARBA" id="ARBA00022679"/>
    </source>
</evidence>
<keyword evidence="7 11" id="KW-0812">Transmembrane</keyword>
<dbReference type="InterPro" id="IPR036890">
    <property type="entry name" value="HATPase_C_sf"/>
</dbReference>
<evidence type="ECO:0000256" key="1">
    <source>
        <dbReference type="ARBA" id="ARBA00000085"/>
    </source>
</evidence>
<dbReference type="OrthoDB" id="9792686at2"/>
<evidence type="ECO:0000256" key="11">
    <source>
        <dbReference type="SAM" id="Phobius"/>
    </source>
</evidence>
<dbReference type="SUPFAM" id="SSF103190">
    <property type="entry name" value="Sensory domain-like"/>
    <property type="match status" value="1"/>
</dbReference>
<evidence type="ECO:0000256" key="2">
    <source>
        <dbReference type="ARBA" id="ARBA00004651"/>
    </source>
</evidence>
<dbReference type="Proteomes" id="UP000192582">
    <property type="component" value="Unassembled WGS sequence"/>
</dbReference>
<keyword evidence="9 11" id="KW-1133">Transmembrane helix</keyword>
<evidence type="ECO:0000313" key="13">
    <source>
        <dbReference type="EMBL" id="SMB92887.1"/>
    </source>
</evidence>
<dbReference type="Pfam" id="PF02518">
    <property type="entry name" value="HATPase_c"/>
    <property type="match status" value="1"/>
</dbReference>
<dbReference type="Gene3D" id="3.30.450.20">
    <property type="entry name" value="PAS domain"/>
    <property type="match status" value="2"/>
</dbReference>
<dbReference type="Gene3D" id="1.10.287.130">
    <property type="match status" value="1"/>
</dbReference>
<dbReference type="EC" id="2.7.13.3" evidence="3"/>
<evidence type="ECO:0000256" key="5">
    <source>
        <dbReference type="ARBA" id="ARBA00022553"/>
    </source>
</evidence>
<keyword evidence="4" id="KW-1003">Cell membrane</keyword>
<name>A0A1W1VHN1_9DEIO</name>
<dbReference type="InterPro" id="IPR033463">
    <property type="entry name" value="sCache_3"/>
</dbReference>
<evidence type="ECO:0000256" key="10">
    <source>
        <dbReference type="ARBA" id="ARBA00023136"/>
    </source>
</evidence>
<dbReference type="AlphaFoldDB" id="A0A1W1VHN1"/>
<evidence type="ECO:0000256" key="8">
    <source>
        <dbReference type="ARBA" id="ARBA00022777"/>
    </source>
</evidence>
<dbReference type="SMART" id="SM00387">
    <property type="entry name" value="HATPase_c"/>
    <property type="match status" value="1"/>
</dbReference>
<dbReference type="STRING" id="695939.SAMN00790413_01756"/>
<keyword evidence="8 13" id="KW-0418">Kinase</keyword>
<evidence type="ECO:0000256" key="3">
    <source>
        <dbReference type="ARBA" id="ARBA00012438"/>
    </source>
</evidence>
<feature type="domain" description="Histidine kinase" evidence="12">
    <location>
        <begin position="339"/>
        <end position="527"/>
    </location>
</feature>
<dbReference type="SUPFAM" id="SSF55874">
    <property type="entry name" value="ATPase domain of HSP90 chaperone/DNA topoisomerase II/histidine kinase"/>
    <property type="match status" value="1"/>
</dbReference>
<comment type="subcellular location">
    <subcellularLocation>
        <location evidence="2">Cell membrane</location>
        <topology evidence="2">Multi-pass membrane protein</topology>
    </subcellularLocation>
</comment>
<evidence type="ECO:0000313" key="14">
    <source>
        <dbReference type="Proteomes" id="UP000192582"/>
    </source>
</evidence>
<feature type="transmembrane region" description="Helical" evidence="11">
    <location>
        <begin position="182"/>
        <end position="205"/>
    </location>
</feature>
<dbReference type="Pfam" id="PF14689">
    <property type="entry name" value="SPOB_a"/>
    <property type="match status" value="1"/>
</dbReference>
<dbReference type="Pfam" id="PF17203">
    <property type="entry name" value="sCache_3_2"/>
    <property type="match status" value="1"/>
</dbReference>
<keyword evidence="6" id="KW-0808">Transferase</keyword>
<keyword evidence="10 11" id="KW-0472">Membrane</keyword>
<organism evidence="13 14">
    <name type="scientific">Deinococcus hopiensis KR-140</name>
    <dbReference type="NCBI Taxonomy" id="695939"/>
    <lineage>
        <taxon>Bacteria</taxon>
        <taxon>Thermotogati</taxon>
        <taxon>Deinococcota</taxon>
        <taxon>Deinococci</taxon>
        <taxon>Deinococcales</taxon>
        <taxon>Deinococcaceae</taxon>
        <taxon>Deinococcus</taxon>
    </lineage>
</organism>
<dbReference type="GO" id="GO:0004673">
    <property type="term" value="F:protein histidine kinase activity"/>
    <property type="evidence" value="ECO:0007669"/>
    <property type="project" value="UniProtKB-EC"/>
</dbReference>
<evidence type="ECO:0000259" key="12">
    <source>
        <dbReference type="PROSITE" id="PS50109"/>
    </source>
</evidence>
<dbReference type="Gene3D" id="3.30.565.10">
    <property type="entry name" value="Histidine kinase-like ATPase, C-terminal domain"/>
    <property type="match status" value="1"/>
</dbReference>
<dbReference type="InterPro" id="IPR050428">
    <property type="entry name" value="TCS_sensor_his_kinase"/>
</dbReference>
<dbReference type="RefSeq" id="WP_084049166.1">
    <property type="nucleotide sequence ID" value="NZ_FWWU01000009.1"/>
</dbReference>
<keyword evidence="14" id="KW-1185">Reference proteome</keyword>
<evidence type="ECO:0000256" key="4">
    <source>
        <dbReference type="ARBA" id="ARBA00022475"/>
    </source>
</evidence>
<dbReference type="InterPro" id="IPR003594">
    <property type="entry name" value="HATPase_dom"/>
</dbReference>
<proteinExistence type="predicted"/>
<dbReference type="GO" id="GO:0005886">
    <property type="term" value="C:plasma membrane"/>
    <property type="evidence" value="ECO:0007669"/>
    <property type="project" value="UniProtKB-SubCell"/>
</dbReference>
<dbReference type="PANTHER" id="PTHR45436">
    <property type="entry name" value="SENSOR HISTIDINE KINASE YKOH"/>
    <property type="match status" value="1"/>
</dbReference>
<comment type="catalytic activity">
    <reaction evidence="1">
        <text>ATP + protein L-histidine = ADP + protein N-phospho-L-histidine.</text>
        <dbReference type="EC" id="2.7.13.3"/>
    </reaction>
</comment>
<dbReference type="InterPro" id="IPR029151">
    <property type="entry name" value="Sensor-like_sf"/>
</dbReference>
<sequence>MSPPPRPRPAPVRERLPRRGLQFRLVRLHLLVLCAMTLALAGVQTVQLYGQARERLGERAITVSRLVAQLPYVVVGAAAGRQNRALNAEVEVLRAQAGADFIVVGDRRGIRLAHPVPGRLGQPMEGGDNVGPLAGREIVSVARGSLGLSVRGKVPVQQGGRVVGVVSTGYLMPQVWHLVAEALLSLTPWFVLALGLGTVGAVWAARRLRAEILNLEPEQIAALVGQHRAVLAALREGVIAVDGQECVTLVSARAADALLDVPVPTPLEDVWPELSAHLQATGLLRQQNVELTLGGEPVLVNIEPLENGGFVASFRDRAEALALADELTHARGFVDVLRAQTHEYQNRLHVLSGLLQLGRPEEALRVLDAEIEQGAQFRGLLRDVQVPRLVALLAGKRERAQELGIAFRVVPESSLSAVWERHADTLVTAVGNLTENAFEALAGRPGTVTVLIGEDPEGVQIEVEDSGPGVSPEVAARLFTRGASSKGEGRGYGLAGVCARVQALGGEIRQARRRDRTVFQVNLPALAPFPAPLEVPSVEQA</sequence>
<evidence type="ECO:0000256" key="9">
    <source>
        <dbReference type="ARBA" id="ARBA00022989"/>
    </source>
</evidence>
<dbReference type="InterPro" id="IPR039506">
    <property type="entry name" value="SPOB_a"/>
</dbReference>